<dbReference type="PANTHER" id="PTHR42718:SF9">
    <property type="entry name" value="MAJOR FACILITATOR SUPERFAMILY MULTIDRUG TRANSPORTER MFSC"/>
    <property type="match status" value="1"/>
</dbReference>
<dbReference type="RefSeq" id="WP_009134392.1">
    <property type="nucleotide sequence ID" value="NZ_CP102250.1"/>
</dbReference>
<feature type="transmembrane region" description="Helical" evidence="8">
    <location>
        <begin position="453"/>
        <end position="472"/>
    </location>
</feature>
<dbReference type="GeneID" id="92815382"/>
<sequence>MKIREMQARLQQSRGYKWWVLGMIMLGTFMAVLDVTVVNVGIPTIMSAFHIRISSAEWVITAYMITMTIMLPSAGWLADRYGNKKLYLGGMVIFTLGSWLCGRAGTDGFLIAARALQGVGSGMIQSLGLAIVTREFPPRQRGVALGLWSVAAAASISFGPLLGGFLVEKSWHLIFDINVPIGIFAVLLGLFVQKEWKNPVQGRFDWLGFTSIAVFMPLTIYALARGNAATNPQGWSSPVVIGCFIVAAVALAVFIAAEWRQKHPLLNIRLLKDLHFGVSMVTLFIFGIGMLGGTYLLPLYMQEGLGYTAVMAGSVFLPVGMIQGVLSTVSGVLTRYVKPLVLVFLGVMVMSASFYLASRFTIHTSHAQIMLVLYLRGFGMGLTFAPLNFFSLQNLTQQQMAAAAGISNSIKQLSGSIGIAVLTSILTYRTAFHTARETVSHAQSYVEGVTDDFLVVTFITLASMLPFVWMLLRRRGKPLPVQADGKPANEN</sequence>
<keyword evidence="4" id="KW-1003">Cell membrane</keyword>
<gene>
    <name evidence="10" type="ORF">HMPREF9450_01586</name>
</gene>
<evidence type="ECO:0000256" key="7">
    <source>
        <dbReference type="ARBA" id="ARBA00023136"/>
    </source>
</evidence>
<feature type="transmembrane region" description="Helical" evidence="8">
    <location>
        <begin position="369"/>
        <end position="392"/>
    </location>
</feature>
<feature type="transmembrane region" description="Helical" evidence="8">
    <location>
        <begin position="144"/>
        <end position="167"/>
    </location>
</feature>
<dbReference type="Gene3D" id="1.20.1250.20">
    <property type="entry name" value="MFS general substrate transporter like domains"/>
    <property type="match status" value="1"/>
</dbReference>
<evidence type="ECO:0000256" key="2">
    <source>
        <dbReference type="ARBA" id="ARBA00008537"/>
    </source>
</evidence>
<dbReference type="AlphaFoldDB" id="G5HAC1"/>
<dbReference type="eggNOG" id="COG0477">
    <property type="taxonomic scope" value="Bacteria"/>
</dbReference>
<dbReference type="PRINTS" id="PR01036">
    <property type="entry name" value="TCRTETB"/>
</dbReference>
<dbReference type="PATRIC" id="fig|742725.3.peg.1678"/>
<dbReference type="Gene3D" id="1.20.1720.10">
    <property type="entry name" value="Multidrug resistance protein D"/>
    <property type="match status" value="1"/>
</dbReference>
<evidence type="ECO:0000256" key="8">
    <source>
        <dbReference type="SAM" id="Phobius"/>
    </source>
</evidence>
<feature type="transmembrane region" description="Helical" evidence="8">
    <location>
        <begin position="20"/>
        <end position="46"/>
    </location>
</feature>
<feature type="transmembrane region" description="Helical" evidence="8">
    <location>
        <begin position="58"/>
        <end position="79"/>
    </location>
</feature>
<evidence type="ECO:0000256" key="6">
    <source>
        <dbReference type="ARBA" id="ARBA00022989"/>
    </source>
</evidence>
<dbReference type="InterPro" id="IPR011701">
    <property type="entry name" value="MFS"/>
</dbReference>
<keyword evidence="5 8" id="KW-0812">Transmembrane</keyword>
<keyword evidence="6 8" id="KW-1133">Transmembrane helix</keyword>
<comment type="similarity">
    <text evidence="2">Belongs to the major facilitator superfamily. EmrB family.</text>
</comment>
<proteinExistence type="inferred from homology"/>
<feature type="transmembrane region" description="Helical" evidence="8">
    <location>
        <begin position="111"/>
        <end position="132"/>
    </location>
</feature>
<feature type="transmembrane region" description="Helical" evidence="8">
    <location>
        <begin position="340"/>
        <end position="357"/>
    </location>
</feature>
<comment type="caution">
    <text evidence="10">The sequence shown here is derived from an EMBL/GenBank/DDBJ whole genome shotgun (WGS) entry which is preliminary data.</text>
</comment>
<dbReference type="EMBL" id="ADLD01000013">
    <property type="protein sequence ID" value="EHB91537.1"/>
    <property type="molecule type" value="Genomic_DNA"/>
</dbReference>
<evidence type="ECO:0000256" key="3">
    <source>
        <dbReference type="ARBA" id="ARBA00022448"/>
    </source>
</evidence>
<evidence type="ECO:0000259" key="9">
    <source>
        <dbReference type="PROSITE" id="PS50850"/>
    </source>
</evidence>
<dbReference type="SUPFAM" id="SSF103473">
    <property type="entry name" value="MFS general substrate transporter"/>
    <property type="match status" value="1"/>
</dbReference>
<feature type="transmembrane region" description="Helical" evidence="8">
    <location>
        <begin position="309"/>
        <end position="333"/>
    </location>
</feature>
<keyword evidence="11" id="KW-1185">Reference proteome</keyword>
<dbReference type="STRING" id="742725.HMPREF9450_01586"/>
<dbReference type="GO" id="GO:0005886">
    <property type="term" value="C:plasma membrane"/>
    <property type="evidence" value="ECO:0007669"/>
    <property type="project" value="UniProtKB-SubCell"/>
</dbReference>
<evidence type="ECO:0000256" key="5">
    <source>
        <dbReference type="ARBA" id="ARBA00022692"/>
    </source>
</evidence>
<dbReference type="InterPro" id="IPR004638">
    <property type="entry name" value="EmrB-like"/>
</dbReference>
<dbReference type="CDD" id="cd17503">
    <property type="entry name" value="MFS_LmrB_MDR_like"/>
    <property type="match status" value="1"/>
</dbReference>
<name>G5HAC1_9BACT</name>
<dbReference type="HOGENOM" id="CLU_000960_28_3_10"/>
<evidence type="ECO:0000313" key="10">
    <source>
        <dbReference type="EMBL" id="EHB91537.1"/>
    </source>
</evidence>
<accession>G5HAC1</accession>
<feature type="domain" description="Major facilitator superfamily (MFS) profile" evidence="9">
    <location>
        <begin position="20"/>
        <end position="475"/>
    </location>
</feature>
<evidence type="ECO:0000256" key="1">
    <source>
        <dbReference type="ARBA" id="ARBA00004651"/>
    </source>
</evidence>
<evidence type="ECO:0000256" key="4">
    <source>
        <dbReference type="ARBA" id="ARBA00022475"/>
    </source>
</evidence>
<comment type="subcellular location">
    <subcellularLocation>
        <location evidence="1">Cell membrane</location>
        <topology evidence="1">Multi-pass membrane protein</topology>
    </subcellularLocation>
</comment>
<protein>
    <recommendedName>
        <fullName evidence="9">Major facilitator superfamily (MFS) profile domain-containing protein</fullName>
    </recommendedName>
</protein>
<evidence type="ECO:0000313" key="11">
    <source>
        <dbReference type="Proteomes" id="UP000006008"/>
    </source>
</evidence>
<dbReference type="NCBIfam" id="TIGR00711">
    <property type="entry name" value="efflux_EmrB"/>
    <property type="match status" value="1"/>
</dbReference>
<feature type="transmembrane region" description="Helical" evidence="8">
    <location>
        <begin position="276"/>
        <end position="297"/>
    </location>
</feature>
<dbReference type="Proteomes" id="UP000006008">
    <property type="component" value="Unassembled WGS sequence"/>
</dbReference>
<keyword evidence="3" id="KW-0813">Transport</keyword>
<dbReference type="InterPro" id="IPR036259">
    <property type="entry name" value="MFS_trans_sf"/>
</dbReference>
<feature type="transmembrane region" description="Helical" evidence="8">
    <location>
        <begin position="235"/>
        <end position="256"/>
    </location>
</feature>
<dbReference type="InterPro" id="IPR020846">
    <property type="entry name" value="MFS_dom"/>
</dbReference>
<reference evidence="10 11" key="1">
    <citation type="submission" date="2011-08" db="EMBL/GenBank/DDBJ databases">
        <title>The Genome Sequence of Alistipes indistinctus YIT 12060.</title>
        <authorList>
            <consortium name="The Broad Institute Genome Sequencing Platform"/>
            <person name="Earl A."/>
            <person name="Ward D."/>
            <person name="Feldgarden M."/>
            <person name="Gevers D."/>
            <person name="Morotomi M."/>
            <person name="Young S.K."/>
            <person name="Zeng Q."/>
            <person name="Gargeya S."/>
            <person name="Fitzgerald M."/>
            <person name="Haas B."/>
            <person name="Abouelleil A."/>
            <person name="Alvarado L."/>
            <person name="Arachchi H.M."/>
            <person name="Berlin A."/>
            <person name="Brown A."/>
            <person name="Chapman S.B."/>
            <person name="Chen Z."/>
            <person name="Dunbar C."/>
            <person name="Freedman E."/>
            <person name="Gearin G."/>
            <person name="Gellesch M."/>
            <person name="Goldberg J."/>
            <person name="Griggs A."/>
            <person name="Gujja S."/>
            <person name="Heiman D."/>
            <person name="Howarth C."/>
            <person name="Larson L."/>
            <person name="Lui A."/>
            <person name="MacDonald P.J.P."/>
            <person name="Montmayeur A."/>
            <person name="Murphy C."/>
            <person name="Neiman D."/>
            <person name="Pearson M."/>
            <person name="Priest M."/>
            <person name="Roberts A."/>
            <person name="Saif S."/>
            <person name="Shea T."/>
            <person name="Shenoy N."/>
            <person name="Sisk P."/>
            <person name="Stolte C."/>
            <person name="Sykes S."/>
            <person name="Wortman J."/>
            <person name="Nusbaum C."/>
            <person name="Birren B."/>
        </authorList>
    </citation>
    <scope>NUCLEOTIDE SEQUENCE [LARGE SCALE GENOMIC DNA]</scope>
    <source>
        <strain evidence="10 11">YIT 12060</strain>
    </source>
</reference>
<dbReference type="PANTHER" id="PTHR42718">
    <property type="entry name" value="MAJOR FACILITATOR SUPERFAMILY MULTIDRUG TRANSPORTER MFSC"/>
    <property type="match status" value="1"/>
</dbReference>
<feature type="transmembrane region" description="Helical" evidence="8">
    <location>
        <begin position="413"/>
        <end position="433"/>
    </location>
</feature>
<organism evidence="10 11">
    <name type="scientific">Alistipes indistinctus YIT 12060</name>
    <dbReference type="NCBI Taxonomy" id="742725"/>
    <lineage>
        <taxon>Bacteria</taxon>
        <taxon>Pseudomonadati</taxon>
        <taxon>Bacteroidota</taxon>
        <taxon>Bacteroidia</taxon>
        <taxon>Bacteroidales</taxon>
        <taxon>Rikenellaceae</taxon>
        <taxon>Alistipes</taxon>
    </lineage>
</organism>
<dbReference type="GO" id="GO:0022857">
    <property type="term" value="F:transmembrane transporter activity"/>
    <property type="evidence" value="ECO:0007669"/>
    <property type="project" value="InterPro"/>
</dbReference>
<keyword evidence="7 8" id="KW-0472">Membrane</keyword>
<dbReference type="Pfam" id="PF07690">
    <property type="entry name" value="MFS_1"/>
    <property type="match status" value="1"/>
</dbReference>
<dbReference type="PROSITE" id="PS50850">
    <property type="entry name" value="MFS"/>
    <property type="match status" value="1"/>
</dbReference>
<feature type="transmembrane region" description="Helical" evidence="8">
    <location>
        <begin position="204"/>
        <end position="223"/>
    </location>
</feature>
<feature type="transmembrane region" description="Helical" evidence="8">
    <location>
        <begin position="173"/>
        <end position="192"/>
    </location>
</feature>
<feature type="transmembrane region" description="Helical" evidence="8">
    <location>
        <begin position="86"/>
        <end position="105"/>
    </location>
</feature>